<keyword evidence="4" id="KW-1003">Cell membrane</keyword>
<protein>
    <submittedName>
        <fullName evidence="10">Anion transporter</fullName>
    </submittedName>
</protein>
<dbReference type="PANTHER" id="PTHR43302">
    <property type="entry name" value="TRANSPORTER ARSB-RELATED"/>
    <property type="match status" value="1"/>
</dbReference>
<evidence type="ECO:0000256" key="3">
    <source>
        <dbReference type="ARBA" id="ARBA00022448"/>
    </source>
</evidence>
<dbReference type="GO" id="GO:0005886">
    <property type="term" value="C:plasma membrane"/>
    <property type="evidence" value="ECO:0007669"/>
    <property type="project" value="UniProtKB-SubCell"/>
</dbReference>
<feature type="transmembrane region" description="Helical" evidence="8">
    <location>
        <begin position="98"/>
        <end position="123"/>
    </location>
</feature>
<dbReference type="InterPro" id="IPR004680">
    <property type="entry name" value="Cit_transptr-like_dom"/>
</dbReference>
<feature type="transmembrane region" description="Helical" evidence="8">
    <location>
        <begin position="261"/>
        <end position="279"/>
    </location>
</feature>
<dbReference type="KEGG" id="bbae:FRD01_06095"/>
<feature type="transmembrane region" description="Helical" evidence="8">
    <location>
        <begin position="343"/>
        <end position="367"/>
    </location>
</feature>
<evidence type="ECO:0000256" key="2">
    <source>
        <dbReference type="ARBA" id="ARBA00009843"/>
    </source>
</evidence>
<reference evidence="10 11" key="1">
    <citation type="submission" date="2019-08" db="EMBL/GenBank/DDBJ databases">
        <authorList>
            <person name="Liang Q."/>
        </authorList>
    </citation>
    <scope>NUCLEOTIDE SEQUENCE [LARGE SCALE GENOMIC DNA]</scope>
    <source>
        <strain evidence="10 11">V1718</strain>
    </source>
</reference>
<evidence type="ECO:0000256" key="7">
    <source>
        <dbReference type="ARBA" id="ARBA00023136"/>
    </source>
</evidence>
<keyword evidence="11" id="KW-1185">Reference proteome</keyword>
<accession>A0A5B8XPF0</accession>
<feature type="transmembrane region" description="Helical" evidence="8">
    <location>
        <begin position="58"/>
        <end position="78"/>
    </location>
</feature>
<dbReference type="PANTHER" id="PTHR43302:SF5">
    <property type="entry name" value="TRANSPORTER ARSB-RELATED"/>
    <property type="match status" value="1"/>
</dbReference>
<name>A0A5B8XPF0_9DELT</name>
<dbReference type="OrthoDB" id="9765532at2"/>
<dbReference type="PRINTS" id="PR00758">
    <property type="entry name" value="ARSENICPUMP"/>
</dbReference>
<feature type="transmembrane region" description="Helical" evidence="8">
    <location>
        <begin position="28"/>
        <end position="46"/>
    </location>
</feature>
<keyword evidence="3" id="KW-0813">Transport</keyword>
<dbReference type="EMBL" id="CP042467">
    <property type="protein sequence ID" value="QED26818.1"/>
    <property type="molecule type" value="Genomic_DNA"/>
</dbReference>
<dbReference type="Proteomes" id="UP000321595">
    <property type="component" value="Chromosome"/>
</dbReference>
<gene>
    <name evidence="10" type="ORF">FRD01_06095</name>
</gene>
<feature type="transmembrane region" description="Helical" evidence="8">
    <location>
        <begin position="135"/>
        <end position="154"/>
    </location>
</feature>
<evidence type="ECO:0000313" key="10">
    <source>
        <dbReference type="EMBL" id="QED26818.1"/>
    </source>
</evidence>
<feature type="transmembrane region" description="Helical" evidence="8">
    <location>
        <begin position="314"/>
        <end position="331"/>
    </location>
</feature>
<feature type="domain" description="Citrate transporter-like" evidence="9">
    <location>
        <begin position="20"/>
        <end position="355"/>
    </location>
</feature>
<sequence length="408" mass="43236">MNLGGLVIFALVYLAVSARRIGVFGLDRPAVTLLGAVACVAFGVLAPEQAIHAVDWDTLLLLLGVMGMGAFLVVDGFFTVLQSKLARFAHSPRKLLGAIIWGAGILSAFITNDAVCVLGAPLVVALVREHELPPLPFLLGLATAANTGSVATLVGNPQNMLCGLLGGLRYLDYVLLMAPVALVGLALNHLIIVWTFRVSLRERTRQPSHSDETTFNRSHALTLSVIALTAVAYSLGTPLSWTAAAGFSVLMILHKSEAESLWQHIDWALLLFFASLFVVVEGLRSSGASDYFFQAFPIIALANGELGIFKLGGVFLVGSNLVSNVPFILVVQDQISSLPSPELGWTVLAMASTFAGNLTILGSAANIIVAQAGNEVGGFGFWQHLRVGLPIALSTTCVGLVWIWLVSP</sequence>
<evidence type="ECO:0000259" key="9">
    <source>
        <dbReference type="Pfam" id="PF03600"/>
    </source>
</evidence>
<feature type="transmembrane region" description="Helical" evidence="8">
    <location>
        <begin position="174"/>
        <end position="200"/>
    </location>
</feature>
<feature type="transmembrane region" description="Helical" evidence="8">
    <location>
        <begin position="220"/>
        <end position="241"/>
    </location>
</feature>
<keyword evidence="7 8" id="KW-0472">Membrane</keyword>
<keyword evidence="5 8" id="KW-0812">Transmembrane</keyword>
<evidence type="ECO:0000256" key="4">
    <source>
        <dbReference type="ARBA" id="ARBA00022475"/>
    </source>
</evidence>
<dbReference type="RefSeq" id="WP_146958503.1">
    <property type="nucleotide sequence ID" value="NZ_CP042467.1"/>
</dbReference>
<dbReference type="InterPro" id="IPR000802">
    <property type="entry name" value="Arsenical_pump_ArsB"/>
</dbReference>
<proteinExistence type="inferred from homology"/>
<dbReference type="GO" id="GO:0015105">
    <property type="term" value="F:arsenite transmembrane transporter activity"/>
    <property type="evidence" value="ECO:0007669"/>
    <property type="project" value="InterPro"/>
</dbReference>
<comment type="subcellular location">
    <subcellularLocation>
        <location evidence="1">Cell membrane</location>
        <topology evidence="1">Multi-pass membrane protein</topology>
    </subcellularLocation>
</comment>
<comment type="similarity">
    <text evidence="2">Belongs to the CitM (TC 2.A.11) transporter family.</text>
</comment>
<evidence type="ECO:0000256" key="8">
    <source>
        <dbReference type="SAM" id="Phobius"/>
    </source>
</evidence>
<evidence type="ECO:0000256" key="6">
    <source>
        <dbReference type="ARBA" id="ARBA00022989"/>
    </source>
</evidence>
<evidence type="ECO:0000256" key="5">
    <source>
        <dbReference type="ARBA" id="ARBA00022692"/>
    </source>
</evidence>
<feature type="transmembrane region" description="Helical" evidence="8">
    <location>
        <begin position="387"/>
        <end position="406"/>
    </location>
</feature>
<dbReference type="AlphaFoldDB" id="A0A5B8XPF0"/>
<evidence type="ECO:0000313" key="11">
    <source>
        <dbReference type="Proteomes" id="UP000321595"/>
    </source>
</evidence>
<evidence type="ECO:0000256" key="1">
    <source>
        <dbReference type="ARBA" id="ARBA00004651"/>
    </source>
</evidence>
<keyword evidence="6 8" id="KW-1133">Transmembrane helix</keyword>
<dbReference type="Pfam" id="PF03600">
    <property type="entry name" value="CitMHS"/>
    <property type="match status" value="1"/>
</dbReference>
<organism evidence="10 11">
    <name type="scientific">Microvenator marinus</name>
    <dbReference type="NCBI Taxonomy" id="2600177"/>
    <lineage>
        <taxon>Bacteria</taxon>
        <taxon>Deltaproteobacteria</taxon>
        <taxon>Bradymonadales</taxon>
        <taxon>Microvenatoraceae</taxon>
        <taxon>Microvenator</taxon>
    </lineage>
</organism>